<evidence type="ECO:0000313" key="3">
    <source>
        <dbReference type="Proteomes" id="UP000279833"/>
    </source>
</evidence>
<sequence>KDSLTHELTSTFSTDQSVRTDAQLSISISPCNQASQQPHKKWPSFTMKRPVRLGSNSSSIGTKETGTGRQSSASRPIIPLKSGSQDRPVCLARSLSAERQFSNREKLVDSKFLTCDDQTDDVCDTSVYRKSSQSANSSLKLTNQSVSSKLSDNILQNETTPHLKGGLLKKRNALVNFFSRGKPKHRDKHHQSQHQLVVPSGLQSKLEHEAVPDCTFPNSDDHVCNSEVNLGDNPIISTDNIPNVKPHALEYTTE</sequence>
<dbReference type="AlphaFoldDB" id="A0A183JIR2"/>
<gene>
    <name evidence="2" type="ORF">SCUD_LOCUS2587</name>
</gene>
<reference evidence="4" key="1">
    <citation type="submission" date="2016-06" db="UniProtKB">
        <authorList>
            <consortium name="WormBaseParasite"/>
        </authorList>
    </citation>
    <scope>IDENTIFICATION</scope>
</reference>
<evidence type="ECO:0000313" key="2">
    <source>
        <dbReference type="EMBL" id="VDO75599.1"/>
    </source>
</evidence>
<accession>A0A183JIR2</accession>
<protein>
    <submittedName>
        <fullName evidence="4">Exophilin 5</fullName>
    </submittedName>
</protein>
<organism evidence="4">
    <name type="scientific">Schistosoma curassoni</name>
    <dbReference type="NCBI Taxonomy" id="6186"/>
    <lineage>
        <taxon>Eukaryota</taxon>
        <taxon>Metazoa</taxon>
        <taxon>Spiralia</taxon>
        <taxon>Lophotrochozoa</taxon>
        <taxon>Platyhelminthes</taxon>
        <taxon>Trematoda</taxon>
        <taxon>Digenea</taxon>
        <taxon>Strigeidida</taxon>
        <taxon>Schistosomatoidea</taxon>
        <taxon>Schistosomatidae</taxon>
        <taxon>Schistosoma</taxon>
    </lineage>
</organism>
<dbReference type="EMBL" id="UZAK01002564">
    <property type="protein sequence ID" value="VDO75599.1"/>
    <property type="molecule type" value="Genomic_DNA"/>
</dbReference>
<name>A0A183JIR2_9TREM</name>
<dbReference type="WBParaSite" id="SCUD_0000258601-mRNA-1">
    <property type="protein sequence ID" value="SCUD_0000258601-mRNA-1"/>
    <property type="gene ID" value="SCUD_0000258601"/>
</dbReference>
<dbReference type="STRING" id="6186.A0A183JIR2"/>
<dbReference type="Proteomes" id="UP000279833">
    <property type="component" value="Unassembled WGS sequence"/>
</dbReference>
<reference evidence="2 3" key="2">
    <citation type="submission" date="2018-11" db="EMBL/GenBank/DDBJ databases">
        <authorList>
            <consortium name="Pathogen Informatics"/>
        </authorList>
    </citation>
    <scope>NUCLEOTIDE SEQUENCE [LARGE SCALE GENOMIC DNA]</scope>
    <source>
        <strain evidence="2">Dakar</strain>
        <strain evidence="3">Dakar, Senegal</strain>
    </source>
</reference>
<feature type="region of interest" description="Disordered" evidence="1">
    <location>
        <begin position="29"/>
        <end position="84"/>
    </location>
</feature>
<evidence type="ECO:0000313" key="4">
    <source>
        <dbReference type="WBParaSite" id="SCUD_0000258601-mRNA-1"/>
    </source>
</evidence>
<evidence type="ECO:0000256" key="1">
    <source>
        <dbReference type="SAM" id="MobiDB-lite"/>
    </source>
</evidence>
<proteinExistence type="predicted"/>
<feature type="compositionally biased region" description="Polar residues" evidence="1">
    <location>
        <begin position="54"/>
        <end position="74"/>
    </location>
</feature>
<keyword evidence="3" id="KW-1185">Reference proteome</keyword>